<sequence length="109" mass="12867">MDYTIYLNDRKYRVCDIGEGRCTLMLSYAEDIESLHESFSNQFLEIDRMIVIDISRCWSGDFDSLIKKERCELIGDIRLLTDIFWLDDFEVKTDKGKEILLRGTPVYPI</sequence>
<reference evidence="1 2" key="1">
    <citation type="submission" date="2019-07" db="EMBL/GenBank/DDBJ databases">
        <title>Whole genome shotgun sequence of Vibrio superstes NBRC 103154.</title>
        <authorList>
            <person name="Hosoyama A."/>
            <person name="Uohara A."/>
            <person name="Ohji S."/>
            <person name="Ichikawa N."/>
        </authorList>
    </citation>
    <scope>NUCLEOTIDE SEQUENCE [LARGE SCALE GENOMIC DNA]</scope>
    <source>
        <strain evidence="1 2">NBRC 103154</strain>
    </source>
</reference>
<dbReference type="RefSeq" id="WP_119009195.1">
    <property type="nucleotide sequence ID" value="NZ_BJXK01000010.1"/>
</dbReference>
<protein>
    <submittedName>
        <fullName evidence="1">Uncharacterized protein</fullName>
    </submittedName>
</protein>
<dbReference type="Proteomes" id="UP000321113">
    <property type="component" value="Unassembled WGS sequence"/>
</dbReference>
<dbReference type="OrthoDB" id="5829213at2"/>
<organism evidence="1 2">
    <name type="scientific">Vibrio superstes NBRC 103154</name>
    <dbReference type="NCBI Taxonomy" id="1219062"/>
    <lineage>
        <taxon>Bacteria</taxon>
        <taxon>Pseudomonadati</taxon>
        <taxon>Pseudomonadota</taxon>
        <taxon>Gammaproteobacteria</taxon>
        <taxon>Vibrionales</taxon>
        <taxon>Vibrionaceae</taxon>
        <taxon>Vibrio</taxon>
    </lineage>
</organism>
<name>A0A511QST8_9VIBR</name>
<evidence type="ECO:0000313" key="2">
    <source>
        <dbReference type="Proteomes" id="UP000321113"/>
    </source>
</evidence>
<gene>
    <name evidence="1" type="ORF">VSU01S_26550</name>
</gene>
<dbReference type="AlphaFoldDB" id="A0A511QST8"/>
<evidence type="ECO:0000313" key="1">
    <source>
        <dbReference type="EMBL" id="GEM80410.1"/>
    </source>
</evidence>
<proteinExistence type="predicted"/>
<keyword evidence="2" id="KW-1185">Reference proteome</keyword>
<accession>A0A511QST8</accession>
<dbReference type="EMBL" id="BJXK01000010">
    <property type="protein sequence ID" value="GEM80410.1"/>
    <property type="molecule type" value="Genomic_DNA"/>
</dbReference>
<comment type="caution">
    <text evidence="1">The sequence shown here is derived from an EMBL/GenBank/DDBJ whole genome shotgun (WGS) entry which is preliminary data.</text>
</comment>